<dbReference type="EMBL" id="JBGMDY010000004">
    <property type="protein sequence ID" value="KAL2337912.1"/>
    <property type="molecule type" value="Genomic_DNA"/>
</dbReference>
<proteinExistence type="predicted"/>
<reference evidence="1 2" key="1">
    <citation type="submission" date="2024-08" db="EMBL/GenBank/DDBJ databases">
        <title>Insights into the chromosomal genome structure of Flemingia macrophylla.</title>
        <authorList>
            <person name="Ding Y."/>
            <person name="Zhao Y."/>
            <person name="Bi W."/>
            <person name="Wu M."/>
            <person name="Zhao G."/>
            <person name="Gong Y."/>
            <person name="Li W."/>
            <person name="Zhang P."/>
        </authorList>
    </citation>
    <scope>NUCLEOTIDE SEQUENCE [LARGE SCALE GENOMIC DNA]</scope>
    <source>
        <strain evidence="1">DYQJB</strain>
        <tissue evidence="1">Leaf</tissue>
    </source>
</reference>
<comment type="caution">
    <text evidence="1">The sequence shown here is derived from an EMBL/GenBank/DDBJ whole genome shotgun (WGS) entry which is preliminary data.</text>
</comment>
<protein>
    <submittedName>
        <fullName evidence="1">Uncharacterized protein</fullName>
    </submittedName>
</protein>
<evidence type="ECO:0000313" key="2">
    <source>
        <dbReference type="Proteomes" id="UP001603857"/>
    </source>
</evidence>
<name>A0ABD1MQ22_9FABA</name>
<gene>
    <name evidence="1" type="ORF">Fmac_012358</name>
</gene>
<organism evidence="1 2">
    <name type="scientific">Flemingia macrophylla</name>
    <dbReference type="NCBI Taxonomy" id="520843"/>
    <lineage>
        <taxon>Eukaryota</taxon>
        <taxon>Viridiplantae</taxon>
        <taxon>Streptophyta</taxon>
        <taxon>Embryophyta</taxon>
        <taxon>Tracheophyta</taxon>
        <taxon>Spermatophyta</taxon>
        <taxon>Magnoliopsida</taxon>
        <taxon>eudicotyledons</taxon>
        <taxon>Gunneridae</taxon>
        <taxon>Pentapetalae</taxon>
        <taxon>rosids</taxon>
        <taxon>fabids</taxon>
        <taxon>Fabales</taxon>
        <taxon>Fabaceae</taxon>
        <taxon>Papilionoideae</taxon>
        <taxon>50 kb inversion clade</taxon>
        <taxon>NPAAA clade</taxon>
        <taxon>indigoferoid/millettioid clade</taxon>
        <taxon>Phaseoleae</taxon>
        <taxon>Flemingia</taxon>
    </lineage>
</organism>
<dbReference type="AlphaFoldDB" id="A0ABD1MQ22"/>
<sequence length="77" mass="8612">MSHYTGKARKADACTVDEENKKMQQSTKVGSILCLRATGFAPFGVVYIDKDDVAKILSKKMIQSYLTYFGVYDSFDS</sequence>
<dbReference type="Proteomes" id="UP001603857">
    <property type="component" value="Unassembled WGS sequence"/>
</dbReference>
<evidence type="ECO:0000313" key="1">
    <source>
        <dbReference type="EMBL" id="KAL2337912.1"/>
    </source>
</evidence>
<keyword evidence="2" id="KW-1185">Reference proteome</keyword>
<accession>A0ABD1MQ22</accession>